<feature type="domain" description="DUF7827" evidence="3">
    <location>
        <begin position="27"/>
        <end position="137"/>
    </location>
</feature>
<dbReference type="Pfam" id="PF25162">
    <property type="entry name" value="DUF7827"/>
    <property type="match status" value="2"/>
</dbReference>
<dbReference type="AlphaFoldDB" id="A0A6A8GK57"/>
<feature type="region of interest" description="Disordered" evidence="1">
    <location>
        <begin position="155"/>
        <end position="176"/>
    </location>
</feature>
<name>A0A6A8GK57_9EURY</name>
<sequence>MTRRIFVVGAAVLAVTLVVSSIVAPVAAADDEPTFAKNITTVQSGETVNVTVLTPGDDSATAVVTVGSNESGFVARASVVDTNGDGRVSLLMNTSEAGTGDASSYLSVPEGDELRSAEQVTSNLSDSIDPGAYDLAVGPSDEPTDIGTLVVESQRVDEQTTTAEAPSLPGDAADSDSITVVPSEDRIVVDPEAEQTIRGETTFEAGTNLSFRVKAVTGRKYLQARQVSVNESGEFNATLDFSVADPGSTFELVVVGPGETRESVPGRVNGSWVPPEDGTDGDTDSEDDTETDDYPLPADGDDSDAITVLPTEDNFSLESATGRVVHGETSLEPGTELTIRIRSIEGRNFIKSADTEVGEFGTFSTRFDFDGVPSGTTFVLRIAGPNGTVEEVPGRVVDCESDCTVPETTVFPVDGFGVVAVTETSQTAEARIPIRLDERTEATLVVGGDSVNYRTGMTVRDGNGDGRILVVFDSAAAGDEAPTLRVVSRGDSGERAIEETDLPRLIDAGSYPLTLYAGTDTTKNPIDTGELVIGKASNDVGTDSDRTTAESTPALDPDSSVSPVDGRIDARLFSIGGLAIGGVLAVLGVAIILRRS</sequence>
<dbReference type="NCBIfam" id="NF045517">
    <property type="entry name" value="halo_surf_dom"/>
    <property type="match status" value="2"/>
</dbReference>
<dbReference type="InterPro" id="IPR057149">
    <property type="entry name" value="DUF7827"/>
</dbReference>
<feature type="region of interest" description="Disordered" evidence="1">
    <location>
        <begin position="535"/>
        <end position="562"/>
    </location>
</feature>
<protein>
    <recommendedName>
        <fullName evidence="3">DUF7827 domain-containing protein</fullName>
    </recommendedName>
</protein>
<organism evidence="4 5">
    <name type="scientific">Haloferax litoreum</name>
    <dbReference type="NCBI Taxonomy" id="2666140"/>
    <lineage>
        <taxon>Archaea</taxon>
        <taxon>Methanobacteriati</taxon>
        <taxon>Methanobacteriota</taxon>
        <taxon>Stenosarchaea group</taxon>
        <taxon>Halobacteria</taxon>
        <taxon>Halobacteriales</taxon>
        <taxon>Haloferacaceae</taxon>
        <taxon>Haloferax</taxon>
    </lineage>
</organism>
<evidence type="ECO:0000259" key="3">
    <source>
        <dbReference type="Pfam" id="PF25162"/>
    </source>
</evidence>
<dbReference type="Proteomes" id="UP000439022">
    <property type="component" value="Unassembled WGS sequence"/>
</dbReference>
<feature type="region of interest" description="Disordered" evidence="1">
    <location>
        <begin position="257"/>
        <end position="302"/>
    </location>
</feature>
<keyword evidence="2" id="KW-1133">Transmembrane helix</keyword>
<gene>
    <name evidence="4" type="ORF">GJR96_16165</name>
</gene>
<reference evidence="4 5" key="1">
    <citation type="submission" date="2019-11" db="EMBL/GenBank/DDBJ databases">
        <title>Whole genome sequence of Haloferax sp. MBLA0076.</title>
        <authorList>
            <person name="Seo M.-J."/>
            <person name="Cho E.-S."/>
        </authorList>
    </citation>
    <scope>NUCLEOTIDE SEQUENCE [LARGE SCALE GENOMIC DNA]</scope>
    <source>
        <strain evidence="4 5">MBLA0076</strain>
    </source>
</reference>
<proteinExistence type="predicted"/>
<evidence type="ECO:0000313" key="4">
    <source>
        <dbReference type="EMBL" id="MRX23485.1"/>
    </source>
</evidence>
<keyword evidence="5" id="KW-1185">Reference proteome</keyword>
<evidence type="ECO:0000256" key="2">
    <source>
        <dbReference type="SAM" id="Phobius"/>
    </source>
</evidence>
<dbReference type="InterPro" id="IPR006311">
    <property type="entry name" value="TAT_signal"/>
</dbReference>
<feature type="domain" description="DUF7827" evidence="3">
    <location>
        <begin position="430"/>
        <end position="516"/>
    </location>
</feature>
<evidence type="ECO:0000313" key="5">
    <source>
        <dbReference type="Proteomes" id="UP000439022"/>
    </source>
</evidence>
<dbReference type="PROSITE" id="PS51318">
    <property type="entry name" value="TAT"/>
    <property type="match status" value="1"/>
</dbReference>
<comment type="caution">
    <text evidence="4">The sequence shown here is derived from an EMBL/GenBank/DDBJ whole genome shotgun (WGS) entry which is preliminary data.</text>
</comment>
<keyword evidence="2" id="KW-0812">Transmembrane</keyword>
<evidence type="ECO:0000256" key="1">
    <source>
        <dbReference type="SAM" id="MobiDB-lite"/>
    </source>
</evidence>
<dbReference type="EMBL" id="WKJO01000002">
    <property type="protein sequence ID" value="MRX23485.1"/>
    <property type="molecule type" value="Genomic_DNA"/>
</dbReference>
<keyword evidence="2" id="KW-0472">Membrane</keyword>
<feature type="transmembrane region" description="Helical" evidence="2">
    <location>
        <begin position="572"/>
        <end position="593"/>
    </location>
</feature>
<accession>A0A6A8GK57</accession>
<feature type="compositionally biased region" description="Acidic residues" evidence="1">
    <location>
        <begin position="277"/>
        <end position="302"/>
    </location>
</feature>
<dbReference type="RefSeq" id="WP_151164397.1">
    <property type="nucleotide sequence ID" value="NZ_WKJO01000002.1"/>
</dbReference>